<evidence type="ECO:0000256" key="1">
    <source>
        <dbReference type="SAM" id="Phobius"/>
    </source>
</evidence>
<dbReference type="Pfam" id="PF10325">
    <property type="entry name" value="7TM_GPCR_Srz"/>
    <property type="match status" value="1"/>
</dbReference>
<feature type="transmembrane region" description="Helical" evidence="1">
    <location>
        <begin position="67"/>
        <end position="90"/>
    </location>
</feature>
<sequence length="132" mass="15478">MSNTSSTSFILSVFENADIPFLAHVSLCIMLAIFILIQCLFSFYAYVNRVNRERDKNTLVFPLIDRFYGVMKITHATFYFIYVMVIYSFVERNKQKILGREENSLGRWSENHSFLRYMSKTGQKKMNVEGAD</sequence>
<dbReference type="PANTHER" id="PTHR31720:SF3">
    <property type="entry name" value="SERPENTINE RECEPTOR, CLASS Z-RELATED"/>
    <property type="match status" value="1"/>
</dbReference>
<keyword evidence="3" id="KW-1185">Reference proteome</keyword>
<evidence type="ECO:0000313" key="2">
    <source>
        <dbReference type="EMBL" id="PIC29915.1"/>
    </source>
</evidence>
<dbReference type="AlphaFoldDB" id="A0A2G5TRG8"/>
<evidence type="ECO:0000313" key="3">
    <source>
        <dbReference type="Proteomes" id="UP000230233"/>
    </source>
</evidence>
<dbReference type="PANTHER" id="PTHR31720">
    <property type="entry name" value="SERPENTINE RECEPTOR, CLASS Z-RELATED"/>
    <property type="match status" value="1"/>
</dbReference>
<organism evidence="2 3">
    <name type="scientific">Caenorhabditis nigoni</name>
    <dbReference type="NCBI Taxonomy" id="1611254"/>
    <lineage>
        <taxon>Eukaryota</taxon>
        <taxon>Metazoa</taxon>
        <taxon>Ecdysozoa</taxon>
        <taxon>Nematoda</taxon>
        <taxon>Chromadorea</taxon>
        <taxon>Rhabditida</taxon>
        <taxon>Rhabditina</taxon>
        <taxon>Rhabditomorpha</taxon>
        <taxon>Rhabditoidea</taxon>
        <taxon>Rhabditidae</taxon>
        <taxon>Peloderinae</taxon>
        <taxon>Caenorhabditis</taxon>
    </lineage>
</organism>
<comment type="caution">
    <text evidence="2">The sequence shown here is derived from an EMBL/GenBank/DDBJ whole genome shotgun (WGS) entry which is preliminary data.</text>
</comment>
<keyword evidence="1" id="KW-0812">Transmembrane</keyword>
<reference evidence="3" key="1">
    <citation type="submission" date="2017-10" db="EMBL/GenBank/DDBJ databases">
        <title>Rapid genome shrinkage in a self-fertile nematode reveals novel sperm competition proteins.</title>
        <authorList>
            <person name="Yin D."/>
            <person name="Schwarz E.M."/>
            <person name="Thomas C.G."/>
            <person name="Felde R.L."/>
            <person name="Korf I.F."/>
            <person name="Cutter A.D."/>
            <person name="Schartner C.M."/>
            <person name="Ralston E.J."/>
            <person name="Meyer B.J."/>
            <person name="Haag E.S."/>
        </authorList>
    </citation>
    <scope>NUCLEOTIDE SEQUENCE [LARGE SCALE GENOMIC DNA]</scope>
    <source>
        <strain evidence="3">JU1422</strain>
    </source>
</reference>
<dbReference type="Proteomes" id="UP000230233">
    <property type="component" value="Chromosome V"/>
</dbReference>
<accession>A0A2G5TRG8</accession>
<proteinExistence type="predicted"/>
<dbReference type="InterPro" id="IPR018817">
    <property type="entry name" value="7TM_GPCR_serpentine_rcpt_Srz"/>
</dbReference>
<keyword evidence="1" id="KW-0472">Membrane</keyword>
<protein>
    <submittedName>
        <fullName evidence="2">Uncharacterized protein</fullName>
    </submittedName>
</protein>
<name>A0A2G5TRG8_9PELO</name>
<keyword evidence="1" id="KW-1133">Transmembrane helix</keyword>
<gene>
    <name evidence="2" type="primary">Cnig_chr_V.g21334</name>
    <name evidence="2" type="ORF">B9Z55_021334</name>
</gene>
<dbReference type="EMBL" id="PDUG01000005">
    <property type="protein sequence ID" value="PIC29915.1"/>
    <property type="molecule type" value="Genomic_DNA"/>
</dbReference>
<dbReference type="OrthoDB" id="10664460at2759"/>
<feature type="transmembrane region" description="Helical" evidence="1">
    <location>
        <begin position="21"/>
        <end position="47"/>
    </location>
</feature>